<accession>A0A0M2VB58</accession>
<dbReference type="Proteomes" id="UP000034228">
    <property type="component" value="Unassembled WGS sequence"/>
</dbReference>
<dbReference type="GO" id="GO:0015628">
    <property type="term" value="P:protein secretion by the type II secretion system"/>
    <property type="evidence" value="ECO:0007669"/>
    <property type="project" value="TreeGrafter"/>
</dbReference>
<dbReference type="PATRIC" id="fig|336831.14.peg.3688"/>
<dbReference type="PANTHER" id="PTHR21180">
    <property type="entry name" value="ENDONUCLEASE/EXONUCLEASE/PHOSPHATASE FAMILY DOMAIN-CONTAINING PROTEIN 1"/>
    <property type="match status" value="1"/>
</dbReference>
<feature type="chain" id="PRO_5005644554" evidence="1">
    <location>
        <begin position="23"/>
        <end position="103"/>
    </location>
</feature>
<dbReference type="SMART" id="SM00278">
    <property type="entry name" value="HhH1"/>
    <property type="match status" value="2"/>
</dbReference>
<dbReference type="InterPro" id="IPR010994">
    <property type="entry name" value="RuvA_2-like"/>
</dbReference>
<feature type="domain" description="Helix-hairpin-helix DNA-binding motif class 1" evidence="2">
    <location>
        <begin position="80"/>
        <end position="99"/>
    </location>
</feature>
<dbReference type="Pfam" id="PF12836">
    <property type="entry name" value="HHH_3"/>
    <property type="match status" value="1"/>
</dbReference>
<dbReference type="SUPFAM" id="SSF47781">
    <property type="entry name" value="RuvA domain 2-like"/>
    <property type="match status" value="1"/>
</dbReference>
<dbReference type="PANTHER" id="PTHR21180:SF32">
    <property type="entry name" value="ENDONUCLEASE_EXONUCLEASE_PHOSPHATASE FAMILY DOMAIN-CONTAINING PROTEIN 1"/>
    <property type="match status" value="1"/>
</dbReference>
<dbReference type="RefSeq" id="WP_046556107.1">
    <property type="nucleotide sequence ID" value="NZ_LAHO01000002.1"/>
</dbReference>
<dbReference type="STRING" id="336831.WG68_02645"/>
<evidence type="ECO:0000259" key="2">
    <source>
        <dbReference type="SMART" id="SM00278"/>
    </source>
</evidence>
<keyword evidence="4" id="KW-1185">Reference proteome</keyword>
<feature type="domain" description="Helix-hairpin-helix DNA-binding motif class 1" evidence="2">
    <location>
        <begin position="50"/>
        <end position="69"/>
    </location>
</feature>
<feature type="signal peptide" evidence="1">
    <location>
        <begin position="1"/>
        <end position="22"/>
    </location>
</feature>
<protein>
    <submittedName>
        <fullName evidence="3">Competence protein ComEA</fullName>
    </submittedName>
</protein>
<dbReference type="AlphaFoldDB" id="A0A0M2VB58"/>
<dbReference type="Gene3D" id="1.10.150.320">
    <property type="entry name" value="Photosystem II 12 kDa extrinsic protein"/>
    <property type="match status" value="1"/>
</dbReference>
<evidence type="ECO:0000313" key="3">
    <source>
        <dbReference type="EMBL" id="KKO46860.1"/>
    </source>
</evidence>
<dbReference type="GO" id="GO:0006281">
    <property type="term" value="P:DNA repair"/>
    <property type="evidence" value="ECO:0007669"/>
    <property type="project" value="InterPro"/>
</dbReference>
<keyword evidence="1" id="KW-0732">Signal</keyword>
<dbReference type="GO" id="GO:0015627">
    <property type="term" value="C:type II protein secretion system complex"/>
    <property type="evidence" value="ECO:0007669"/>
    <property type="project" value="TreeGrafter"/>
</dbReference>
<dbReference type="InterPro" id="IPR003583">
    <property type="entry name" value="Hlx-hairpin-Hlx_DNA-bd_motif"/>
</dbReference>
<evidence type="ECO:0000256" key="1">
    <source>
        <dbReference type="SAM" id="SignalP"/>
    </source>
</evidence>
<dbReference type="InterPro" id="IPR051675">
    <property type="entry name" value="Endo/Exo/Phosphatase_dom_1"/>
</dbReference>
<gene>
    <name evidence="3" type="ORF">WG68_02645</name>
</gene>
<reference evidence="3 4" key="1">
    <citation type="submission" date="2015-03" db="EMBL/GenBank/DDBJ databases">
        <title>Draft genome sequences of two protease-producing strains of Arsukibacterium isolated from two cold and alkaline environments.</title>
        <authorList>
            <person name="Lylloff J.E."/>
            <person name="Skov L.B."/>
            <person name="Jepsen M."/>
            <person name="Hallin P.F."/>
            <person name="Sorensen S.J."/>
            <person name="Stougaard P."/>
            <person name="Glaring M.A."/>
        </authorList>
    </citation>
    <scope>NUCLEOTIDE SEQUENCE [LARGE SCALE GENOMIC DNA]</scope>
    <source>
        <strain evidence="3 4">GCM72</strain>
    </source>
</reference>
<sequence>MKNLMIALLLTGMTLTANQTLAAKPGATLDKQAATAQQQQKIKLNNASADQLEAIPGVGKAKAQAILSHIQSHGPITSQQQLTEVKGIGDKLAAKVAQYVSFE</sequence>
<dbReference type="OrthoDB" id="7510573at2"/>
<comment type="caution">
    <text evidence="3">The sequence shown here is derived from an EMBL/GenBank/DDBJ whole genome shotgun (WGS) entry which is preliminary data.</text>
</comment>
<name>A0A0M2VB58_9GAMM</name>
<dbReference type="GO" id="GO:0003677">
    <property type="term" value="F:DNA binding"/>
    <property type="evidence" value="ECO:0007669"/>
    <property type="project" value="InterPro"/>
</dbReference>
<organism evidence="3 4">
    <name type="scientific">Arsukibacterium ikkense</name>
    <dbReference type="NCBI Taxonomy" id="336831"/>
    <lineage>
        <taxon>Bacteria</taxon>
        <taxon>Pseudomonadati</taxon>
        <taxon>Pseudomonadota</taxon>
        <taxon>Gammaproteobacteria</taxon>
        <taxon>Chromatiales</taxon>
        <taxon>Chromatiaceae</taxon>
        <taxon>Arsukibacterium</taxon>
    </lineage>
</organism>
<dbReference type="EMBL" id="LAHO01000002">
    <property type="protein sequence ID" value="KKO46860.1"/>
    <property type="molecule type" value="Genomic_DNA"/>
</dbReference>
<evidence type="ECO:0000313" key="4">
    <source>
        <dbReference type="Proteomes" id="UP000034228"/>
    </source>
</evidence>
<proteinExistence type="predicted"/>